<dbReference type="PANTHER" id="PTHR40053">
    <property type="entry name" value="SPORULATION-CONTROL PROTEIN SPO0M"/>
    <property type="match status" value="1"/>
</dbReference>
<dbReference type="PANTHER" id="PTHR40053:SF1">
    <property type="entry name" value="SPORULATION-CONTROL PROTEIN SPO0M"/>
    <property type="match status" value="1"/>
</dbReference>
<dbReference type="InterPro" id="IPR009776">
    <property type="entry name" value="Spore_0_M"/>
</dbReference>
<evidence type="ECO:0000313" key="1">
    <source>
        <dbReference type="EMBL" id="URJ51443.2"/>
    </source>
</evidence>
<protein>
    <submittedName>
        <fullName evidence="1">Sporulation protein</fullName>
    </submittedName>
</protein>
<dbReference type="Proteomes" id="UP001055784">
    <property type="component" value="Chromosome"/>
</dbReference>
<reference evidence="1" key="1">
    <citation type="submission" date="2022-11" db="EMBL/GenBank/DDBJ databases">
        <authorList>
            <person name="Vasilchenko N.G."/>
            <person name="Prazdnova E.V."/>
            <person name="Gorovtsov A.V."/>
            <person name="Chistyakov V.A."/>
            <person name="Pak M.L."/>
        </authorList>
    </citation>
    <scope>NUCLEOTIDE SEQUENCE</scope>
    <source>
        <strain evidence="1">R 4.5</strain>
    </source>
</reference>
<dbReference type="Pfam" id="PF07070">
    <property type="entry name" value="Spo0M"/>
    <property type="match status" value="1"/>
</dbReference>
<sequence>MGGRNNEFFNKILASAGIGSAKVDTLVDQAVYVPGEELSGIMRIKGGKIDQEIGKIDIELKTEYIVEHDDKKTISTCCIARIKVSDGFHLEQGQELEIPFSFRLPLETPVTHAKQPVWLETALDIGMALDPTDRDSLKIESHPYMNTVFEAVHLLGFRFRSSTCERHPKLGRGVPYVQEFEFTPGSEYARDIEELELVMQLEPEGVHVLVEVDRRGRGLSGWLETAFDMDERHAWLSLSREELSYGPDHIADALEELIDRQIR</sequence>
<gene>
    <name evidence="1" type="ORF">MF626_000862</name>
</gene>
<accession>A0AAE9L9H0</accession>
<dbReference type="AlphaFoldDB" id="A0AAE9L9H0"/>
<proteinExistence type="predicted"/>
<name>A0AAE9L9H0_PAEPO</name>
<evidence type="ECO:0000313" key="2">
    <source>
        <dbReference type="Proteomes" id="UP001055784"/>
    </source>
</evidence>
<organism evidence="1 2">
    <name type="scientific">Paenibacillus polymyxa</name>
    <name type="common">Bacillus polymyxa</name>
    <dbReference type="NCBI Taxonomy" id="1406"/>
    <lineage>
        <taxon>Bacteria</taxon>
        <taxon>Bacillati</taxon>
        <taxon>Bacillota</taxon>
        <taxon>Bacilli</taxon>
        <taxon>Bacillales</taxon>
        <taxon>Paenibacillaceae</taxon>
        <taxon>Paenibacillus</taxon>
    </lineage>
</organism>
<dbReference type="EMBL" id="CP097770">
    <property type="protein sequence ID" value="URJ51443.2"/>
    <property type="molecule type" value="Genomic_DNA"/>
</dbReference>